<dbReference type="HOGENOM" id="CLU_717853_0_0_1"/>
<dbReference type="InParanoid" id="C1GB19"/>
<organism evidence="2 3">
    <name type="scientific">Paracoccidioides brasiliensis (strain Pb18)</name>
    <dbReference type="NCBI Taxonomy" id="502780"/>
    <lineage>
        <taxon>Eukaryota</taxon>
        <taxon>Fungi</taxon>
        <taxon>Dikarya</taxon>
        <taxon>Ascomycota</taxon>
        <taxon>Pezizomycotina</taxon>
        <taxon>Eurotiomycetes</taxon>
        <taxon>Eurotiomycetidae</taxon>
        <taxon>Onygenales</taxon>
        <taxon>Ajellomycetaceae</taxon>
        <taxon>Paracoccidioides</taxon>
    </lineage>
</organism>
<dbReference type="AlphaFoldDB" id="C1GB19"/>
<proteinExistence type="predicted"/>
<evidence type="ECO:0000313" key="2">
    <source>
        <dbReference type="EMBL" id="EEH48371.2"/>
    </source>
</evidence>
<sequence length="385" mass="42953">MRIPQPEAGGPSSTFRPAPLNDPPPLYARRPQFGRWNHVAAISRASFSASRPTNICKSYEALSCFNRRMIMKVFRTEDRLKAAQLIRDGFGSRRGAVTIYDIERSGALEALRGWKETIFRTFDMMPPGADGVACLFTQSPRFSRRLHSHVKNEFWSTGLPWQAVDFCDYFPIDEAVTNFCAQTDLQWDNTNDSPSKIFTYPPMPGPELYAFIVGSLSRMRLRIAKFAHYVLLLMTNGVPMPGTILSWNGMPENPRGGRHSPSFPNNLIQQAISIPLLGLVDLSQNALASMSMQEARSIANAHAGTVKLFENRIITMAFFNSTATSQAQKAAGELHDRADIDSDPVKGPHISAHSAVNPHDTLNPPGEQLVVLRLKSQLRHDRMQC</sequence>
<evidence type="ECO:0000256" key="1">
    <source>
        <dbReference type="SAM" id="MobiDB-lite"/>
    </source>
</evidence>
<protein>
    <submittedName>
        <fullName evidence="2">Uncharacterized protein</fullName>
    </submittedName>
</protein>
<dbReference type="STRING" id="502780.C1GB19"/>
<feature type="region of interest" description="Disordered" evidence="1">
    <location>
        <begin position="1"/>
        <end position="22"/>
    </location>
</feature>
<dbReference type="RefSeq" id="XP_010759477.1">
    <property type="nucleotide sequence ID" value="XM_010761175.1"/>
</dbReference>
<gene>
    <name evidence="2" type="ORF">PADG_04455</name>
</gene>
<dbReference type="VEuPathDB" id="FungiDB:PADG_04455"/>
<dbReference type="KEGG" id="pbn:PADG_04455"/>
<evidence type="ECO:0000313" key="3">
    <source>
        <dbReference type="Proteomes" id="UP000001628"/>
    </source>
</evidence>
<dbReference type="Proteomes" id="UP000001628">
    <property type="component" value="Unassembled WGS sequence"/>
</dbReference>
<reference evidence="2 3" key="1">
    <citation type="journal article" date="2011" name="PLoS Genet.">
        <title>Comparative genomic analysis of human fungal pathogens causing paracoccidioidomycosis.</title>
        <authorList>
            <person name="Desjardins C.A."/>
            <person name="Champion M.D."/>
            <person name="Holder J.W."/>
            <person name="Muszewska A."/>
            <person name="Goldberg J."/>
            <person name="Bailao A.M."/>
            <person name="Brigido M.M."/>
            <person name="Ferreira M.E."/>
            <person name="Garcia A.M."/>
            <person name="Grynberg M."/>
            <person name="Gujja S."/>
            <person name="Heiman D.I."/>
            <person name="Henn M.R."/>
            <person name="Kodira C.D."/>
            <person name="Leon-Narvaez H."/>
            <person name="Longo L.V."/>
            <person name="Ma L.J."/>
            <person name="Malavazi I."/>
            <person name="Matsuo A.L."/>
            <person name="Morais F.V."/>
            <person name="Pereira M."/>
            <person name="Rodriguez-Brito S."/>
            <person name="Sakthikumar S."/>
            <person name="Salem-Izacc S.M."/>
            <person name="Sykes S.M."/>
            <person name="Teixeira M.M."/>
            <person name="Vallejo M.C."/>
            <person name="Walter M.E."/>
            <person name="Yandava C."/>
            <person name="Young S."/>
            <person name="Zeng Q."/>
            <person name="Zucker J."/>
            <person name="Felipe M.S."/>
            <person name="Goldman G.H."/>
            <person name="Haas B.J."/>
            <person name="McEwen J.G."/>
            <person name="Nino-Vega G."/>
            <person name="Puccia R."/>
            <person name="San-Blas G."/>
            <person name="Soares C.M."/>
            <person name="Birren B.W."/>
            <person name="Cuomo C.A."/>
        </authorList>
    </citation>
    <scope>NUCLEOTIDE SEQUENCE [LARGE SCALE GENOMIC DNA]</scope>
    <source>
        <strain evidence="2 3">Pb18</strain>
    </source>
</reference>
<dbReference type="EMBL" id="KN275960">
    <property type="protein sequence ID" value="EEH48371.2"/>
    <property type="molecule type" value="Genomic_DNA"/>
</dbReference>
<keyword evidence="3" id="KW-1185">Reference proteome</keyword>
<accession>C1GB19</accession>
<name>C1GB19_PARBD</name>
<dbReference type="GeneID" id="22583577"/>
<dbReference type="eggNOG" id="ENOG502RYJ5">
    <property type="taxonomic scope" value="Eukaryota"/>
</dbReference>
<dbReference type="OrthoDB" id="2684236at2759"/>